<evidence type="ECO:0000313" key="3">
    <source>
        <dbReference type="EnsemblPlants" id="AET5Gv20087200.1"/>
    </source>
</evidence>
<reference evidence="3" key="3">
    <citation type="journal article" date="2017" name="Nature">
        <title>Genome sequence of the progenitor of the wheat D genome Aegilops tauschii.</title>
        <authorList>
            <person name="Luo M.C."/>
            <person name="Gu Y.Q."/>
            <person name="Puiu D."/>
            <person name="Wang H."/>
            <person name="Twardziok S.O."/>
            <person name="Deal K.R."/>
            <person name="Huo N."/>
            <person name="Zhu T."/>
            <person name="Wang L."/>
            <person name="Wang Y."/>
            <person name="McGuire P.E."/>
            <person name="Liu S."/>
            <person name="Long H."/>
            <person name="Ramasamy R.K."/>
            <person name="Rodriguez J.C."/>
            <person name="Van S.L."/>
            <person name="Yuan L."/>
            <person name="Wang Z."/>
            <person name="Xia Z."/>
            <person name="Xiao L."/>
            <person name="Anderson O.D."/>
            <person name="Ouyang S."/>
            <person name="Liang Y."/>
            <person name="Zimin A.V."/>
            <person name="Pertea G."/>
            <person name="Qi P."/>
            <person name="Bennetzen J.L."/>
            <person name="Dai X."/>
            <person name="Dawson M.W."/>
            <person name="Muller H.G."/>
            <person name="Kugler K."/>
            <person name="Rivarola-Duarte L."/>
            <person name="Spannagl M."/>
            <person name="Mayer K.F.X."/>
            <person name="Lu F.H."/>
            <person name="Bevan M.W."/>
            <person name="Leroy P."/>
            <person name="Li P."/>
            <person name="You F.M."/>
            <person name="Sun Q."/>
            <person name="Liu Z."/>
            <person name="Lyons E."/>
            <person name="Wicker T."/>
            <person name="Salzberg S.L."/>
            <person name="Devos K.M."/>
            <person name="Dvorak J."/>
        </authorList>
    </citation>
    <scope>NUCLEOTIDE SEQUENCE [LARGE SCALE GENOMIC DNA]</scope>
    <source>
        <strain evidence="3">cv. AL8/78</strain>
    </source>
</reference>
<name>A0A453JJX3_AEGTS</name>
<sequence length="87" mass="9471">VSHPPPSSSSPSSFFVMTYILATSVVSTPRFRNKGSIERARTTSCIYPWRTGATSETLGWRRQSPWFQPASSSSPSTSSAASRMIPS</sequence>
<feature type="transmembrane region" description="Helical" evidence="2">
    <location>
        <begin position="12"/>
        <end position="31"/>
    </location>
</feature>
<reference evidence="4" key="2">
    <citation type="journal article" date="2017" name="Nat. Plants">
        <title>The Aegilops tauschii genome reveals multiple impacts of transposons.</title>
        <authorList>
            <person name="Zhao G."/>
            <person name="Zou C."/>
            <person name="Li K."/>
            <person name="Wang K."/>
            <person name="Li T."/>
            <person name="Gao L."/>
            <person name="Zhang X."/>
            <person name="Wang H."/>
            <person name="Yang Z."/>
            <person name="Liu X."/>
            <person name="Jiang W."/>
            <person name="Mao L."/>
            <person name="Kong X."/>
            <person name="Jiao Y."/>
            <person name="Jia J."/>
        </authorList>
    </citation>
    <scope>NUCLEOTIDE SEQUENCE [LARGE SCALE GENOMIC DNA]</scope>
    <source>
        <strain evidence="4">cv. AL8/78</strain>
    </source>
</reference>
<dbReference type="AlphaFoldDB" id="A0A453JJX3"/>
<keyword evidence="2" id="KW-0812">Transmembrane</keyword>
<dbReference type="EnsemblPlants" id="AET5Gv20087200.1">
    <property type="protein sequence ID" value="AET5Gv20087200.1"/>
    <property type="gene ID" value="AET5Gv20087200"/>
</dbReference>
<organism evidence="3 4">
    <name type="scientific">Aegilops tauschii subsp. strangulata</name>
    <name type="common">Goatgrass</name>
    <dbReference type="NCBI Taxonomy" id="200361"/>
    <lineage>
        <taxon>Eukaryota</taxon>
        <taxon>Viridiplantae</taxon>
        <taxon>Streptophyta</taxon>
        <taxon>Embryophyta</taxon>
        <taxon>Tracheophyta</taxon>
        <taxon>Spermatophyta</taxon>
        <taxon>Magnoliopsida</taxon>
        <taxon>Liliopsida</taxon>
        <taxon>Poales</taxon>
        <taxon>Poaceae</taxon>
        <taxon>BOP clade</taxon>
        <taxon>Pooideae</taxon>
        <taxon>Triticodae</taxon>
        <taxon>Triticeae</taxon>
        <taxon>Triticinae</taxon>
        <taxon>Aegilops</taxon>
    </lineage>
</organism>
<reference evidence="4" key="1">
    <citation type="journal article" date="2014" name="Science">
        <title>Ancient hybridizations among the ancestral genomes of bread wheat.</title>
        <authorList>
            <consortium name="International Wheat Genome Sequencing Consortium,"/>
            <person name="Marcussen T."/>
            <person name="Sandve S.R."/>
            <person name="Heier L."/>
            <person name="Spannagl M."/>
            <person name="Pfeifer M."/>
            <person name="Jakobsen K.S."/>
            <person name="Wulff B.B."/>
            <person name="Steuernagel B."/>
            <person name="Mayer K.F."/>
            <person name="Olsen O.A."/>
        </authorList>
    </citation>
    <scope>NUCLEOTIDE SEQUENCE [LARGE SCALE GENOMIC DNA]</scope>
    <source>
        <strain evidence="4">cv. AL8/78</strain>
    </source>
</reference>
<evidence type="ECO:0000313" key="4">
    <source>
        <dbReference type="Proteomes" id="UP000015105"/>
    </source>
</evidence>
<keyword evidence="2" id="KW-0472">Membrane</keyword>
<reference evidence="3" key="4">
    <citation type="submission" date="2019-03" db="UniProtKB">
        <authorList>
            <consortium name="EnsemblPlants"/>
        </authorList>
    </citation>
    <scope>IDENTIFICATION</scope>
</reference>
<feature type="compositionally biased region" description="Low complexity" evidence="1">
    <location>
        <begin position="69"/>
        <end position="87"/>
    </location>
</feature>
<keyword evidence="4" id="KW-1185">Reference proteome</keyword>
<feature type="region of interest" description="Disordered" evidence="1">
    <location>
        <begin position="66"/>
        <end position="87"/>
    </location>
</feature>
<evidence type="ECO:0000256" key="1">
    <source>
        <dbReference type="SAM" id="MobiDB-lite"/>
    </source>
</evidence>
<evidence type="ECO:0000256" key="2">
    <source>
        <dbReference type="SAM" id="Phobius"/>
    </source>
</evidence>
<dbReference type="Gramene" id="AET5Gv20087200.1">
    <property type="protein sequence ID" value="AET5Gv20087200.1"/>
    <property type="gene ID" value="AET5Gv20087200"/>
</dbReference>
<proteinExistence type="predicted"/>
<reference evidence="3" key="5">
    <citation type="journal article" date="2021" name="G3 (Bethesda)">
        <title>Aegilops tauschii genome assembly Aet v5.0 features greater sequence contiguity and improved annotation.</title>
        <authorList>
            <person name="Wang L."/>
            <person name="Zhu T."/>
            <person name="Rodriguez J.C."/>
            <person name="Deal K.R."/>
            <person name="Dubcovsky J."/>
            <person name="McGuire P.E."/>
            <person name="Lux T."/>
            <person name="Spannagl M."/>
            <person name="Mayer K.F.X."/>
            <person name="Baldrich P."/>
            <person name="Meyers B.C."/>
            <person name="Huo N."/>
            <person name="Gu Y.Q."/>
            <person name="Zhou H."/>
            <person name="Devos K.M."/>
            <person name="Bennetzen J.L."/>
            <person name="Unver T."/>
            <person name="Budak H."/>
            <person name="Gulick P.J."/>
            <person name="Galiba G."/>
            <person name="Kalapos B."/>
            <person name="Nelson D.R."/>
            <person name="Li P."/>
            <person name="You F.M."/>
            <person name="Luo M.C."/>
            <person name="Dvorak J."/>
        </authorList>
    </citation>
    <scope>NUCLEOTIDE SEQUENCE [LARGE SCALE GENOMIC DNA]</scope>
    <source>
        <strain evidence="3">cv. AL8/78</strain>
    </source>
</reference>
<keyword evidence="2" id="KW-1133">Transmembrane helix</keyword>
<accession>A0A453JJX3</accession>
<protein>
    <submittedName>
        <fullName evidence="3">Uncharacterized protein</fullName>
    </submittedName>
</protein>
<dbReference type="Proteomes" id="UP000015105">
    <property type="component" value="Chromosome 5D"/>
</dbReference>